<accession>A0A8F1SAM9</accession>
<dbReference type="AlphaFoldDB" id="A0A8F1SAM9"/>
<evidence type="ECO:0000313" key="2">
    <source>
        <dbReference type="Proteomes" id="UP000677117"/>
    </source>
</evidence>
<evidence type="ECO:0000313" key="1">
    <source>
        <dbReference type="EMBL" id="QWQ31669.1"/>
    </source>
</evidence>
<protein>
    <submittedName>
        <fullName evidence="1">Uncharacterized protein</fullName>
    </submittedName>
</protein>
<dbReference type="KEGG" id="mvl:KOY49_01495"/>
<dbReference type="RefSeq" id="WP_232736428.1">
    <property type="nucleotide sequence ID" value="NZ_CP076459.1"/>
</dbReference>
<keyword evidence="2" id="KW-1185">Reference proteome</keyword>
<proteinExistence type="predicted"/>
<sequence length="70" mass="7842">MIGIYDGDWSLEEDGTVNASMVFARRVGDIRSHDNLIEKVRGIGENMARVSISECLDVEDEVKVKRLTDS</sequence>
<gene>
    <name evidence="1" type="ORF">KOY49_01495</name>
</gene>
<organism evidence="1 2">
    <name type="scientific">Candidatus Minimicrobia vallesae</name>
    <dbReference type="NCBI Taxonomy" id="2841264"/>
    <lineage>
        <taxon>Bacteria</taxon>
        <taxon>Candidatus Saccharimonadota</taxon>
        <taxon>Candidatus Saccharimonadota incertae sedis</taxon>
        <taxon>Candidatus Minimicrobia</taxon>
    </lineage>
</organism>
<dbReference type="EMBL" id="CP076459">
    <property type="protein sequence ID" value="QWQ31669.1"/>
    <property type="molecule type" value="Genomic_DNA"/>
</dbReference>
<reference evidence="1" key="1">
    <citation type="submission" date="2021-06" db="EMBL/GenBank/DDBJ databases">
        <title>An adapted protocol for Saccharibacteria cultivation: two new species join this phylum of Candidate Phyla Radiations.</title>
        <authorList>
            <person name="Ibrahim A."/>
            <person name="Maatouk M."/>
            <person name="Raoult D."/>
            <person name="Bittar F."/>
        </authorList>
    </citation>
    <scope>NUCLEOTIDE SEQUENCE</scope>
    <source>
        <strain evidence="1">IHU2</strain>
    </source>
</reference>
<name>A0A8F1SAM9_9BACT</name>
<dbReference type="Proteomes" id="UP000677117">
    <property type="component" value="Chromosome"/>
</dbReference>